<accession>A0A2H0RG91</accession>
<dbReference type="InterPro" id="IPR004101">
    <property type="entry name" value="Mur_ligase_C"/>
</dbReference>
<sequence length="431" mass="47089">MTKLKQLVKKIVIALLWLETRLILLKYQPKIVGITGSVGKTSTKDAIAAGLAQVHQVRASAKSYNSDIGIPLTVIGQLSAWGFWWGWLKVLTEGLFLVVFKNPYPAWLVIEVGADRPRDIVKVVRRIKFDAAAISHLPELPVHVEFFGSAEEVRAEKLALPRSLAESGLVVLNADDQYQMDARLKLKAHVITYGLAAGEIRGENIRLTYDDGVPTGITFKLNYDGHVVPVKLNGVVGTHQIYPALAAAAVSLKFGVNLFQVAEALGGMVFPPGRLRLVPGINQSLILDDSYNSSPVALTAALNTLAELKVTGRKIAVIGDMLELGEHTIEAHKAAGRQAAGIVDTLITVGVRSKFVAEGAKGKKLRANKIHHFDTALLAGEWLDKYLKKGDTVLVKGSQSIRLEKTVAEIMAEPDKKALLLCRQERQWQER</sequence>
<dbReference type="GO" id="GO:0016881">
    <property type="term" value="F:acid-amino acid ligase activity"/>
    <property type="evidence" value="ECO:0007669"/>
    <property type="project" value="InterPro"/>
</dbReference>
<dbReference type="Gene3D" id="3.90.190.20">
    <property type="entry name" value="Mur ligase, C-terminal domain"/>
    <property type="match status" value="1"/>
</dbReference>
<protein>
    <recommendedName>
        <fullName evidence="8">UDP-N-acetylmuramoyl-tripeptide--D-alanyl-D-alanine ligase</fullName>
    </recommendedName>
</protein>
<feature type="domain" description="Mur ligase central" evidence="5">
    <location>
        <begin position="108"/>
        <end position="250"/>
    </location>
</feature>
<evidence type="ECO:0000259" key="4">
    <source>
        <dbReference type="Pfam" id="PF02875"/>
    </source>
</evidence>
<evidence type="ECO:0000313" key="6">
    <source>
        <dbReference type="EMBL" id="PIR45487.1"/>
    </source>
</evidence>
<dbReference type="InterPro" id="IPR013221">
    <property type="entry name" value="Mur_ligase_cen"/>
</dbReference>
<feature type="domain" description="Mur ligase C-terminal" evidence="4">
    <location>
        <begin position="273"/>
        <end position="398"/>
    </location>
</feature>
<dbReference type="SUPFAM" id="SSF53244">
    <property type="entry name" value="MurD-like peptide ligases, peptide-binding domain"/>
    <property type="match status" value="1"/>
</dbReference>
<evidence type="ECO:0000313" key="7">
    <source>
        <dbReference type="Proteomes" id="UP000230906"/>
    </source>
</evidence>
<evidence type="ECO:0000256" key="1">
    <source>
        <dbReference type="ARBA" id="ARBA00022598"/>
    </source>
</evidence>
<dbReference type="SUPFAM" id="SSF53623">
    <property type="entry name" value="MurD-like peptide ligases, catalytic domain"/>
    <property type="match status" value="1"/>
</dbReference>
<dbReference type="Gene3D" id="3.40.1190.10">
    <property type="entry name" value="Mur-like, catalytic domain"/>
    <property type="match status" value="1"/>
</dbReference>
<dbReference type="Pfam" id="PF08245">
    <property type="entry name" value="Mur_ligase_M"/>
    <property type="match status" value="1"/>
</dbReference>
<keyword evidence="2" id="KW-0547">Nucleotide-binding</keyword>
<keyword evidence="1" id="KW-0436">Ligase</keyword>
<comment type="caution">
    <text evidence="6">The sequence shown here is derived from an EMBL/GenBank/DDBJ whole genome shotgun (WGS) entry which is preliminary data.</text>
</comment>
<dbReference type="InterPro" id="IPR036565">
    <property type="entry name" value="Mur-like_cat_sf"/>
</dbReference>
<evidence type="ECO:0000256" key="2">
    <source>
        <dbReference type="ARBA" id="ARBA00022741"/>
    </source>
</evidence>
<dbReference type="GO" id="GO:0005524">
    <property type="term" value="F:ATP binding"/>
    <property type="evidence" value="ECO:0007669"/>
    <property type="project" value="UniProtKB-KW"/>
</dbReference>
<keyword evidence="3" id="KW-0067">ATP-binding</keyword>
<dbReference type="Pfam" id="PF02875">
    <property type="entry name" value="Mur_ligase_C"/>
    <property type="match status" value="1"/>
</dbReference>
<dbReference type="Proteomes" id="UP000230906">
    <property type="component" value="Unassembled WGS sequence"/>
</dbReference>
<gene>
    <name evidence="6" type="ORF">COV09_01115</name>
</gene>
<name>A0A2H0RG91_9BACT</name>
<dbReference type="PANTHER" id="PTHR43024:SF1">
    <property type="entry name" value="UDP-N-ACETYLMURAMOYL-TRIPEPTIDE--D-ALANYL-D-ALANINE LIGASE"/>
    <property type="match status" value="1"/>
</dbReference>
<organism evidence="6 7">
    <name type="scientific">Candidatus Vogelbacteria bacterium CG10_big_fil_rev_8_21_14_0_10_50_13</name>
    <dbReference type="NCBI Taxonomy" id="1975044"/>
    <lineage>
        <taxon>Bacteria</taxon>
        <taxon>Candidatus Vogeliibacteriota</taxon>
    </lineage>
</organism>
<dbReference type="InterPro" id="IPR051046">
    <property type="entry name" value="MurCDEF_CellWall_CoF430Synth"/>
</dbReference>
<proteinExistence type="predicted"/>
<dbReference type="PANTHER" id="PTHR43024">
    <property type="entry name" value="UDP-N-ACETYLMURAMOYL-TRIPEPTIDE--D-ALANYL-D-ALANINE LIGASE"/>
    <property type="match status" value="1"/>
</dbReference>
<evidence type="ECO:0000256" key="3">
    <source>
        <dbReference type="ARBA" id="ARBA00022840"/>
    </source>
</evidence>
<evidence type="ECO:0000259" key="5">
    <source>
        <dbReference type="Pfam" id="PF08245"/>
    </source>
</evidence>
<dbReference type="AlphaFoldDB" id="A0A2H0RG91"/>
<dbReference type="EMBL" id="PCYJ01000018">
    <property type="protein sequence ID" value="PIR45487.1"/>
    <property type="molecule type" value="Genomic_DNA"/>
</dbReference>
<dbReference type="InterPro" id="IPR036615">
    <property type="entry name" value="Mur_ligase_C_dom_sf"/>
</dbReference>
<reference evidence="6 7" key="1">
    <citation type="submission" date="2017-09" db="EMBL/GenBank/DDBJ databases">
        <title>Depth-based differentiation of microbial function through sediment-hosted aquifers and enrichment of novel symbionts in the deep terrestrial subsurface.</title>
        <authorList>
            <person name="Probst A.J."/>
            <person name="Ladd B."/>
            <person name="Jarett J.K."/>
            <person name="Geller-Mcgrath D.E."/>
            <person name="Sieber C.M."/>
            <person name="Emerson J.B."/>
            <person name="Anantharaman K."/>
            <person name="Thomas B.C."/>
            <person name="Malmstrom R."/>
            <person name="Stieglmeier M."/>
            <person name="Klingl A."/>
            <person name="Woyke T."/>
            <person name="Ryan C.M."/>
            <person name="Banfield J.F."/>
        </authorList>
    </citation>
    <scope>NUCLEOTIDE SEQUENCE [LARGE SCALE GENOMIC DNA]</scope>
    <source>
        <strain evidence="6">CG10_big_fil_rev_8_21_14_0_10_50_13</strain>
    </source>
</reference>
<evidence type="ECO:0008006" key="8">
    <source>
        <dbReference type="Google" id="ProtNLM"/>
    </source>
</evidence>